<proteinExistence type="inferred from homology"/>
<dbReference type="Gene3D" id="3.50.50.60">
    <property type="entry name" value="FAD/NAD(P)-binding domain"/>
    <property type="match status" value="1"/>
</dbReference>
<protein>
    <recommendedName>
        <fullName evidence="4">FAD-binding domain-containing protein</fullName>
    </recommendedName>
</protein>
<keyword evidence="6" id="KW-1185">Reference proteome</keyword>
<comment type="similarity">
    <text evidence="3">Belongs to the 3-hydroxybenzoate 6-hydroxylase family.</text>
</comment>
<dbReference type="InterPro" id="IPR002938">
    <property type="entry name" value="FAD-bd"/>
</dbReference>
<feature type="domain" description="FAD-binding" evidence="4">
    <location>
        <begin position="6"/>
        <end position="90"/>
    </location>
</feature>
<dbReference type="GO" id="GO:0071949">
    <property type="term" value="F:FAD binding"/>
    <property type="evidence" value="ECO:0007669"/>
    <property type="project" value="InterPro"/>
</dbReference>
<organism evidence="5 6">
    <name type="scientific">Nepenthes gracilis</name>
    <name type="common">Slender pitcher plant</name>
    <dbReference type="NCBI Taxonomy" id="150966"/>
    <lineage>
        <taxon>Eukaryota</taxon>
        <taxon>Viridiplantae</taxon>
        <taxon>Streptophyta</taxon>
        <taxon>Embryophyta</taxon>
        <taxon>Tracheophyta</taxon>
        <taxon>Spermatophyta</taxon>
        <taxon>Magnoliopsida</taxon>
        <taxon>eudicotyledons</taxon>
        <taxon>Gunneridae</taxon>
        <taxon>Pentapetalae</taxon>
        <taxon>Caryophyllales</taxon>
        <taxon>Nepenthaceae</taxon>
        <taxon>Nepenthes</taxon>
    </lineage>
</organism>
<dbReference type="SUPFAM" id="SSF51905">
    <property type="entry name" value="FAD/NAD(P)-binding domain"/>
    <property type="match status" value="1"/>
</dbReference>
<keyword evidence="2" id="KW-0503">Monooxygenase</keyword>
<dbReference type="PANTHER" id="PTHR45934:SF28">
    <property type="entry name" value="OS03G0153100 PROTEIN"/>
    <property type="match status" value="1"/>
</dbReference>
<dbReference type="GO" id="GO:0004497">
    <property type="term" value="F:monooxygenase activity"/>
    <property type="evidence" value="ECO:0007669"/>
    <property type="project" value="UniProtKB-KW"/>
</dbReference>
<sequence>MESKEDIVIVGAGSAGLATALGLHRLGLKSLVIESSPCLRATGGAFTTWTNAWRALDALGIGDSLRRQHLRLDGSKSIANTRSNHFIWLEKSFATGLEAANMVVDYVKEGSFAKIIPVEEDEPHIEV</sequence>
<dbReference type="InterPro" id="IPR044560">
    <property type="entry name" value="MOase"/>
</dbReference>
<evidence type="ECO:0000259" key="4">
    <source>
        <dbReference type="Pfam" id="PF01494"/>
    </source>
</evidence>
<evidence type="ECO:0000313" key="6">
    <source>
        <dbReference type="Proteomes" id="UP001279734"/>
    </source>
</evidence>
<evidence type="ECO:0000256" key="2">
    <source>
        <dbReference type="ARBA" id="ARBA00023033"/>
    </source>
</evidence>
<evidence type="ECO:0000256" key="1">
    <source>
        <dbReference type="ARBA" id="ARBA00023002"/>
    </source>
</evidence>
<comment type="caution">
    <text evidence="5">The sequence shown here is derived from an EMBL/GenBank/DDBJ whole genome shotgun (WGS) entry which is preliminary data.</text>
</comment>
<dbReference type="Proteomes" id="UP001279734">
    <property type="component" value="Unassembled WGS sequence"/>
</dbReference>
<keyword evidence="1" id="KW-0560">Oxidoreductase</keyword>
<dbReference type="AlphaFoldDB" id="A0AAD3XFN4"/>
<dbReference type="EMBL" id="BSYO01000004">
    <property type="protein sequence ID" value="GMH02940.1"/>
    <property type="molecule type" value="Genomic_DNA"/>
</dbReference>
<gene>
    <name evidence="5" type="ORF">Nepgr_004779</name>
</gene>
<name>A0AAD3XFN4_NEPGR</name>
<evidence type="ECO:0000256" key="3">
    <source>
        <dbReference type="ARBA" id="ARBA00024018"/>
    </source>
</evidence>
<dbReference type="PANTHER" id="PTHR45934">
    <property type="entry name" value="FAD/NAD(P)-BINDING OXIDOREDUCTASE FAMILY PROTEIN"/>
    <property type="match status" value="1"/>
</dbReference>
<reference evidence="5" key="1">
    <citation type="submission" date="2023-05" db="EMBL/GenBank/DDBJ databases">
        <title>Nepenthes gracilis genome sequencing.</title>
        <authorList>
            <person name="Fukushima K."/>
        </authorList>
    </citation>
    <scope>NUCLEOTIDE SEQUENCE</scope>
    <source>
        <strain evidence="5">SING2019-196</strain>
    </source>
</reference>
<evidence type="ECO:0000313" key="5">
    <source>
        <dbReference type="EMBL" id="GMH02940.1"/>
    </source>
</evidence>
<dbReference type="Pfam" id="PF01494">
    <property type="entry name" value="FAD_binding_3"/>
    <property type="match status" value="1"/>
</dbReference>
<dbReference type="InterPro" id="IPR036188">
    <property type="entry name" value="FAD/NAD-bd_sf"/>
</dbReference>
<accession>A0AAD3XFN4</accession>